<dbReference type="InterPro" id="IPR013187">
    <property type="entry name" value="F-box-assoc_dom_typ3"/>
</dbReference>
<dbReference type="Proteomes" id="UP001642360">
    <property type="component" value="Unassembled WGS sequence"/>
</dbReference>
<evidence type="ECO:0000313" key="4">
    <source>
        <dbReference type="EMBL" id="CAK9133360.1"/>
    </source>
</evidence>
<feature type="region of interest" description="Disordered" evidence="1">
    <location>
        <begin position="1"/>
        <end position="21"/>
    </location>
</feature>
<dbReference type="InterPro" id="IPR050796">
    <property type="entry name" value="SCF_F-box_component"/>
</dbReference>
<evidence type="ECO:0008006" key="6">
    <source>
        <dbReference type="Google" id="ProtNLM"/>
    </source>
</evidence>
<dbReference type="InterPro" id="IPR001810">
    <property type="entry name" value="F-box_dom"/>
</dbReference>
<dbReference type="SUPFAM" id="SSF81383">
    <property type="entry name" value="F-box domain"/>
    <property type="match status" value="1"/>
</dbReference>
<name>A0ABC8QLG1_9AQUA</name>
<gene>
    <name evidence="4" type="ORF">ILEXP_LOCUS268</name>
</gene>
<dbReference type="InterPro" id="IPR036047">
    <property type="entry name" value="F-box-like_dom_sf"/>
</dbReference>
<dbReference type="Gene3D" id="1.20.1280.50">
    <property type="match status" value="1"/>
</dbReference>
<reference evidence="4 5" key="1">
    <citation type="submission" date="2024-02" db="EMBL/GenBank/DDBJ databases">
        <authorList>
            <person name="Vignale AGUSTIN F."/>
            <person name="Sosa J E."/>
            <person name="Modenutti C."/>
        </authorList>
    </citation>
    <scope>NUCLEOTIDE SEQUENCE [LARGE SCALE GENOMIC DNA]</scope>
</reference>
<comment type="caution">
    <text evidence="4">The sequence shown here is derived from an EMBL/GenBank/DDBJ whole genome shotgun (WGS) entry which is preliminary data.</text>
</comment>
<dbReference type="Pfam" id="PF00646">
    <property type="entry name" value="F-box"/>
    <property type="match status" value="1"/>
</dbReference>
<dbReference type="NCBIfam" id="TIGR01640">
    <property type="entry name" value="F_box_assoc_1"/>
    <property type="match status" value="1"/>
</dbReference>
<dbReference type="Pfam" id="PF08268">
    <property type="entry name" value="FBA_3"/>
    <property type="match status" value="1"/>
</dbReference>
<sequence>MDLADEKQIKKRKCKTKEDQPTKGLETLRQEISIDILSRLPITYLLQSKVVCRAWNMLSHDLHLVNLHLARAIRNNSCLIFHSDYPIRNQLYFVELSDLDDTENVRKIQAPFSASMPEFDVVGSCNGLLCLFDSLFCDAIHIYNPFTRDLKELPKSFHFKEQEVIFGFGFHPATNEYKVIKIVYYNNAYDEYNRPWHYPKFRPRGFRFSDVQILSLCSNTWRSIGKVPYKLDRRWLSEASVNGRLHWNGRILLEHRGGNLVSYDPESGTFEDLMFQGMPNVVQTVVHVGSLNIPTDT</sequence>
<protein>
    <recommendedName>
        <fullName evidence="6">F-box domain-containing protein</fullName>
    </recommendedName>
</protein>
<organism evidence="4 5">
    <name type="scientific">Ilex paraguariensis</name>
    <name type="common">yerba mate</name>
    <dbReference type="NCBI Taxonomy" id="185542"/>
    <lineage>
        <taxon>Eukaryota</taxon>
        <taxon>Viridiplantae</taxon>
        <taxon>Streptophyta</taxon>
        <taxon>Embryophyta</taxon>
        <taxon>Tracheophyta</taxon>
        <taxon>Spermatophyta</taxon>
        <taxon>Magnoliopsida</taxon>
        <taxon>eudicotyledons</taxon>
        <taxon>Gunneridae</taxon>
        <taxon>Pentapetalae</taxon>
        <taxon>asterids</taxon>
        <taxon>campanulids</taxon>
        <taxon>Aquifoliales</taxon>
        <taxon>Aquifoliaceae</taxon>
        <taxon>Ilex</taxon>
    </lineage>
</organism>
<proteinExistence type="predicted"/>
<feature type="domain" description="F-box associated beta-propeller type 3" evidence="3">
    <location>
        <begin position="90"/>
        <end position="271"/>
    </location>
</feature>
<dbReference type="EMBL" id="CAUOFW020000003">
    <property type="protein sequence ID" value="CAK9133360.1"/>
    <property type="molecule type" value="Genomic_DNA"/>
</dbReference>
<evidence type="ECO:0000259" key="3">
    <source>
        <dbReference type="Pfam" id="PF08268"/>
    </source>
</evidence>
<dbReference type="PANTHER" id="PTHR31672:SF2">
    <property type="entry name" value="F-BOX DOMAIN-CONTAINING PROTEIN"/>
    <property type="match status" value="1"/>
</dbReference>
<dbReference type="PANTHER" id="PTHR31672">
    <property type="entry name" value="BNACNNG10540D PROTEIN"/>
    <property type="match status" value="1"/>
</dbReference>
<feature type="domain" description="F-box" evidence="2">
    <location>
        <begin position="31"/>
        <end position="64"/>
    </location>
</feature>
<keyword evidence="5" id="KW-1185">Reference proteome</keyword>
<evidence type="ECO:0000313" key="5">
    <source>
        <dbReference type="Proteomes" id="UP001642360"/>
    </source>
</evidence>
<evidence type="ECO:0000259" key="2">
    <source>
        <dbReference type="Pfam" id="PF00646"/>
    </source>
</evidence>
<accession>A0ABC8QLG1</accession>
<evidence type="ECO:0000256" key="1">
    <source>
        <dbReference type="SAM" id="MobiDB-lite"/>
    </source>
</evidence>
<dbReference type="InterPro" id="IPR017451">
    <property type="entry name" value="F-box-assoc_interact_dom"/>
</dbReference>
<dbReference type="AlphaFoldDB" id="A0ABC8QLG1"/>